<keyword evidence="1" id="KW-0732">Signal</keyword>
<gene>
    <name evidence="2" type="ORF">BKK51_06840</name>
</gene>
<dbReference type="RefSeq" id="WP_077474146.1">
    <property type="nucleotide sequence ID" value="NZ_MLHK01000034.1"/>
</dbReference>
<dbReference type="Proteomes" id="UP000188728">
    <property type="component" value="Unassembled WGS sequence"/>
</dbReference>
<comment type="caution">
    <text evidence="2">The sequence shown here is derived from an EMBL/GenBank/DDBJ whole genome shotgun (WGS) entry which is preliminary data.</text>
</comment>
<evidence type="ECO:0000256" key="1">
    <source>
        <dbReference type="SAM" id="SignalP"/>
    </source>
</evidence>
<protein>
    <submittedName>
        <fullName evidence="2">Uncharacterized protein</fullName>
    </submittedName>
</protein>
<feature type="signal peptide" evidence="1">
    <location>
        <begin position="1"/>
        <end position="18"/>
    </location>
</feature>
<dbReference type="AlphaFoldDB" id="A0A1V3ISK6"/>
<sequence length="86" mass="9527">MRKTTLFLAMIVALPCLAETYTVKFSNGVFGKYSNYADARIVEVCIHNIGYLMTDNGHLIVAVDKHNQPLICGDKNEKAQPTAQNP</sequence>
<accession>A0A1V3ISK6</accession>
<feature type="chain" id="PRO_5013205944" evidence="1">
    <location>
        <begin position="19"/>
        <end position="86"/>
    </location>
</feature>
<dbReference type="EMBL" id="MLHK01000034">
    <property type="protein sequence ID" value="OOF45262.1"/>
    <property type="molecule type" value="Genomic_DNA"/>
</dbReference>
<proteinExistence type="predicted"/>
<reference evidence="2 3" key="1">
    <citation type="submission" date="2016-10" db="EMBL/GenBank/DDBJ databases">
        <title>Rodentibacter gen. nov. and new species.</title>
        <authorList>
            <person name="Christensen H."/>
        </authorList>
    </citation>
    <scope>NUCLEOTIDE SEQUENCE [LARGE SCALE GENOMIC DNA]</scope>
    <source>
        <strain evidence="2 3">H1983213011</strain>
    </source>
</reference>
<name>A0A1V3ISK6_9PAST</name>
<evidence type="ECO:0000313" key="2">
    <source>
        <dbReference type="EMBL" id="OOF45262.1"/>
    </source>
</evidence>
<organism evidence="2 3">
    <name type="scientific">Rodentibacter trehalosifermentans</name>
    <dbReference type="NCBI Taxonomy" id="1908263"/>
    <lineage>
        <taxon>Bacteria</taxon>
        <taxon>Pseudomonadati</taxon>
        <taxon>Pseudomonadota</taxon>
        <taxon>Gammaproteobacteria</taxon>
        <taxon>Pasteurellales</taxon>
        <taxon>Pasteurellaceae</taxon>
        <taxon>Rodentibacter</taxon>
    </lineage>
</organism>
<evidence type="ECO:0000313" key="3">
    <source>
        <dbReference type="Proteomes" id="UP000188728"/>
    </source>
</evidence>